<feature type="transmembrane region" description="Helical" evidence="1">
    <location>
        <begin position="311"/>
        <end position="328"/>
    </location>
</feature>
<dbReference type="GO" id="GO:0009103">
    <property type="term" value="P:lipopolysaccharide biosynthetic process"/>
    <property type="evidence" value="ECO:0007669"/>
    <property type="project" value="TreeGrafter"/>
</dbReference>
<dbReference type="EC" id="2.3.1.-" evidence="4"/>
<dbReference type="AlphaFoldDB" id="A0A517MJ11"/>
<dbReference type="KEGG" id="rml:FF011L_36710"/>
<evidence type="ECO:0000313" key="4">
    <source>
        <dbReference type="EMBL" id="QDS94889.1"/>
    </source>
</evidence>
<dbReference type="GO" id="GO:0016747">
    <property type="term" value="F:acyltransferase activity, transferring groups other than amino-acyl groups"/>
    <property type="evidence" value="ECO:0007669"/>
    <property type="project" value="InterPro"/>
</dbReference>
<keyword evidence="5" id="KW-1185">Reference proteome</keyword>
<evidence type="ECO:0000256" key="1">
    <source>
        <dbReference type="SAM" id="Phobius"/>
    </source>
</evidence>
<proteinExistence type="predicted"/>
<feature type="domain" description="Acyltransferase 3" evidence="2">
    <location>
        <begin position="8"/>
        <end position="323"/>
    </location>
</feature>
<dbReference type="EMBL" id="CP036262">
    <property type="protein sequence ID" value="QDS94889.1"/>
    <property type="molecule type" value="Genomic_DNA"/>
</dbReference>
<keyword evidence="1" id="KW-1133">Transmembrane helix</keyword>
<gene>
    <name evidence="4" type="primary">oatA</name>
    <name evidence="4" type="ORF">FF011L_36710</name>
</gene>
<dbReference type="RefSeq" id="WP_145352830.1">
    <property type="nucleotide sequence ID" value="NZ_CP036262.1"/>
</dbReference>
<feature type="transmembrane region" description="Helical" evidence="1">
    <location>
        <begin position="191"/>
        <end position="211"/>
    </location>
</feature>
<dbReference type="PANTHER" id="PTHR23028:SF53">
    <property type="entry name" value="ACYL_TRANSF_3 DOMAIN-CONTAINING PROTEIN"/>
    <property type="match status" value="1"/>
</dbReference>
<keyword evidence="1" id="KW-0472">Membrane</keyword>
<dbReference type="GO" id="GO:0016020">
    <property type="term" value="C:membrane"/>
    <property type="evidence" value="ECO:0007669"/>
    <property type="project" value="TreeGrafter"/>
</dbReference>
<feature type="transmembrane region" description="Helical" evidence="1">
    <location>
        <begin position="284"/>
        <end position="305"/>
    </location>
</feature>
<feature type="transmembrane region" description="Helical" evidence="1">
    <location>
        <begin position="12"/>
        <end position="28"/>
    </location>
</feature>
<keyword evidence="4" id="KW-0808">Transferase</keyword>
<dbReference type="Pfam" id="PF01757">
    <property type="entry name" value="Acyl_transf_3"/>
    <property type="match status" value="1"/>
</dbReference>
<organism evidence="4 5">
    <name type="scientific">Roseimaritima multifibrata</name>
    <dbReference type="NCBI Taxonomy" id="1930274"/>
    <lineage>
        <taxon>Bacteria</taxon>
        <taxon>Pseudomonadati</taxon>
        <taxon>Planctomycetota</taxon>
        <taxon>Planctomycetia</taxon>
        <taxon>Pirellulales</taxon>
        <taxon>Pirellulaceae</taxon>
        <taxon>Roseimaritima</taxon>
    </lineage>
</organism>
<evidence type="ECO:0000259" key="2">
    <source>
        <dbReference type="Pfam" id="PF01757"/>
    </source>
</evidence>
<dbReference type="PANTHER" id="PTHR23028">
    <property type="entry name" value="ACETYLTRANSFERASE"/>
    <property type="match status" value="1"/>
</dbReference>
<keyword evidence="1" id="KW-0812">Transmembrane</keyword>
<dbReference type="Pfam" id="PF19040">
    <property type="entry name" value="SGNH"/>
    <property type="match status" value="1"/>
</dbReference>
<dbReference type="SUPFAM" id="SSF52266">
    <property type="entry name" value="SGNH hydrolase"/>
    <property type="match status" value="1"/>
</dbReference>
<feature type="transmembrane region" description="Helical" evidence="1">
    <location>
        <begin position="165"/>
        <end position="185"/>
    </location>
</feature>
<dbReference type="InterPro" id="IPR043968">
    <property type="entry name" value="SGNH"/>
</dbReference>
<dbReference type="OrthoDB" id="9796461at2"/>
<feature type="transmembrane region" description="Helical" evidence="1">
    <location>
        <begin position="74"/>
        <end position="95"/>
    </location>
</feature>
<dbReference type="Proteomes" id="UP000320672">
    <property type="component" value="Chromosome"/>
</dbReference>
<protein>
    <submittedName>
        <fullName evidence="4">O-acetyltransferase OatA</fullName>
        <ecNumber evidence="4">2.3.1.-</ecNumber>
    </submittedName>
</protein>
<feature type="domain" description="SGNH" evidence="3">
    <location>
        <begin position="414"/>
        <end position="630"/>
    </location>
</feature>
<dbReference type="InterPro" id="IPR002656">
    <property type="entry name" value="Acyl_transf_3_dom"/>
</dbReference>
<feature type="transmembrane region" description="Helical" evidence="1">
    <location>
        <begin position="34"/>
        <end position="53"/>
    </location>
</feature>
<reference evidence="4 5" key="1">
    <citation type="submission" date="2019-02" db="EMBL/GenBank/DDBJ databases">
        <title>Deep-cultivation of Planctomycetes and their phenomic and genomic characterization uncovers novel biology.</title>
        <authorList>
            <person name="Wiegand S."/>
            <person name="Jogler M."/>
            <person name="Boedeker C."/>
            <person name="Pinto D."/>
            <person name="Vollmers J."/>
            <person name="Rivas-Marin E."/>
            <person name="Kohn T."/>
            <person name="Peeters S.H."/>
            <person name="Heuer A."/>
            <person name="Rast P."/>
            <person name="Oberbeckmann S."/>
            <person name="Bunk B."/>
            <person name="Jeske O."/>
            <person name="Meyerdierks A."/>
            <person name="Storesund J.E."/>
            <person name="Kallscheuer N."/>
            <person name="Luecker S."/>
            <person name="Lage O.M."/>
            <person name="Pohl T."/>
            <person name="Merkel B.J."/>
            <person name="Hornburger P."/>
            <person name="Mueller R.-W."/>
            <person name="Bruemmer F."/>
            <person name="Labrenz M."/>
            <person name="Spormann A.M."/>
            <person name="Op den Camp H."/>
            <person name="Overmann J."/>
            <person name="Amann R."/>
            <person name="Jetten M.S.M."/>
            <person name="Mascher T."/>
            <person name="Medema M.H."/>
            <person name="Devos D.P."/>
            <person name="Kaster A.-K."/>
            <person name="Ovreas L."/>
            <person name="Rohde M."/>
            <person name="Galperin M.Y."/>
            <person name="Jogler C."/>
        </authorList>
    </citation>
    <scope>NUCLEOTIDE SEQUENCE [LARGE SCALE GENOMIC DNA]</scope>
    <source>
        <strain evidence="4 5">FF011L</strain>
    </source>
</reference>
<feature type="transmembrane region" description="Helical" evidence="1">
    <location>
        <begin position="247"/>
        <end position="272"/>
    </location>
</feature>
<dbReference type="InterPro" id="IPR050879">
    <property type="entry name" value="Acyltransferase_3"/>
</dbReference>
<evidence type="ECO:0000313" key="5">
    <source>
        <dbReference type="Proteomes" id="UP000320672"/>
    </source>
</evidence>
<evidence type="ECO:0000259" key="3">
    <source>
        <dbReference type="Pfam" id="PF19040"/>
    </source>
</evidence>
<accession>A0A517MJ11</accession>
<feature type="transmembrane region" description="Helical" evidence="1">
    <location>
        <begin position="223"/>
        <end position="241"/>
    </location>
</feature>
<feature type="transmembrane region" description="Helical" evidence="1">
    <location>
        <begin position="340"/>
        <end position="363"/>
    </location>
</feature>
<keyword evidence="4" id="KW-0012">Acyltransferase</keyword>
<sequence>MAGIGYRPEIDGLRAFAVIPVILFHLGLSWIPGGYIGVDVFFVISGFLITSIIKRELDQGTFSFRDFWARRIRRILPAMTFVTAVTLAVSYVFVFRPDQQAIGQQGIAALLSFANIYFWQSIGDYWGTAAEESPFLHAWSLSLEEQFYLFFPLAMWLIFRLRSRWIQGCILTATIGSLVLFLGGLHDYPNATFYLLPTRVWELGTGCLLAVSLNKQSPKNSNFGIFAVAGLGMVVTSYFFIDKLNGGLGLAVVGTALIIAFGQTGLCNVLLSQRSVVHIGKISYSLYLWHWPILVLAPHLGFGWLGPFERIVLVVGTYFFALGTYHFVEKPTRRRRETVPVVLAASMLLVVIASMMATTLRLYDTSNFAEARWVTYDVDPRPGSILPSTLACKTVHVRPGNTSDAYYTGGVGVRGKSEDPEIIVLGDSHGVMWSDAIVSVAREEGISTRCFAMGGVSAFFHIPPTLGKSTRQLSKEELLRYSEARLAYIEKWNPRLVIIADWWGKRAEQSQSHALLAILKAQGTRVLLIEDPPTLLDVHNQNVMQLLAAKGVEPQDGIQHFMPYSLEKDDVGRKLVRELAASYDHVEYLPTYDLYAHDAGALVLDGKQVFYLDEHHLLQAGAQMIKPRLRDKILEILAD</sequence>
<name>A0A517MJ11_9BACT</name>
<feature type="transmembrane region" description="Helical" evidence="1">
    <location>
        <begin position="101"/>
        <end position="119"/>
    </location>
</feature>